<evidence type="ECO:0000256" key="2">
    <source>
        <dbReference type="SAM" id="Phobius"/>
    </source>
</evidence>
<name>A0A8E2EKG2_9PEZI</name>
<reference evidence="3 4" key="1">
    <citation type="journal article" date="2016" name="Nat. Commun.">
        <title>Ectomycorrhizal ecology is imprinted in the genome of the dominant symbiotic fungus Cenococcum geophilum.</title>
        <authorList>
            <consortium name="DOE Joint Genome Institute"/>
            <person name="Peter M."/>
            <person name="Kohler A."/>
            <person name="Ohm R.A."/>
            <person name="Kuo A."/>
            <person name="Krutzmann J."/>
            <person name="Morin E."/>
            <person name="Arend M."/>
            <person name="Barry K.W."/>
            <person name="Binder M."/>
            <person name="Choi C."/>
            <person name="Clum A."/>
            <person name="Copeland A."/>
            <person name="Grisel N."/>
            <person name="Haridas S."/>
            <person name="Kipfer T."/>
            <person name="LaButti K."/>
            <person name="Lindquist E."/>
            <person name="Lipzen A."/>
            <person name="Maire R."/>
            <person name="Meier B."/>
            <person name="Mihaltcheva S."/>
            <person name="Molinier V."/>
            <person name="Murat C."/>
            <person name="Poggeler S."/>
            <person name="Quandt C.A."/>
            <person name="Sperisen C."/>
            <person name="Tritt A."/>
            <person name="Tisserant E."/>
            <person name="Crous P.W."/>
            <person name="Henrissat B."/>
            <person name="Nehls U."/>
            <person name="Egli S."/>
            <person name="Spatafora J.W."/>
            <person name="Grigoriev I.V."/>
            <person name="Martin F.M."/>
        </authorList>
    </citation>
    <scope>NUCLEOTIDE SEQUENCE [LARGE SCALE GENOMIC DNA]</scope>
    <source>
        <strain evidence="3 4">CBS 459.81</strain>
    </source>
</reference>
<feature type="compositionally biased region" description="Polar residues" evidence="1">
    <location>
        <begin position="36"/>
        <end position="46"/>
    </location>
</feature>
<dbReference type="Proteomes" id="UP000250266">
    <property type="component" value="Unassembled WGS sequence"/>
</dbReference>
<feature type="compositionally biased region" description="Basic and acidic residues" evidence="1">
    <location>
        <begin position="26"/>
        <end position="35"/>
    </location>
</feature>
<feature type="transmembrane region" description="Helical" evidence="2">
    <location>
        <begin position="190"/>
        <end position="212"/>
    </location>
</feature>
<organism evidence="3 4">
    <name type="scientific">Lepidopterella palustris CBS 459.81</name>
    <dbReference type="NCBI Taxonomy" id="1314670"/>
    <lineage>
        <taxon>Eukaryota</taxon>
        <taxon>Fungi</taxon>
        <taxon>Dikarya</taxon>
        <taxon>Ascomycota</taxon>
        <taxon>Pezizomycotina</taxon>
        <taxon>Dothideomycetes</taxon>
        <taxon>Pleosporomycetidae</taxon>
        <taxon>Mytilinidiales</taxon>
        <taxon>Argynnaceae</taxon>
        <taxon>Lepidopterella</taxon>
    </lineage>
</organism>
<sequence>MQEPLARDFAQPDLLSTSSTPNTDQCHSHADEKSQRSYSAISSPEQGSPRIGNGPSWAKILFHGISIIASFGAAVAFLYWLVCGHVIRDATGNLWSGNDYAMDERPGLLLIPATLSSIIALCSIDSVVFLSSCFHARYMVGRSESQRLTLLSGHEAGLLVELLTGRFSAWCCSFRFCFFERGPVHPQIKAAVALGSILLLSCLQIVASDIWLHTSISVVKLQAPVTGTHLANFWGRALVQDCDQSLYAQNLSSLHPDLDFHQCASRLGILSEKDEAYQTATNSSAMDRVVLSKGSALLIDTRAPPNASFVASTFGVTTACTPIEHFCEIDANSSSFTCPKHSFAGNFTKTIVLALADDPSVPFSAIPFLVAANLTRREGMMKRFSNDLSGAVRRQKSPLLTVFECVTQVNAWKYIHYDGTTQGQTFTPIAPANAALVLSPMFPGMIQGYNGFGLDILTDYLAAASGTATSLEQLADSLASIFSQTTMASASGITRPIPNDSDLSTQTLTTIPKLAVWLLVSANISYAFLALLLTIGALWCCAKPSVRDFQAQLTVMGIAAKAFEPDHHRSTSARERQDPYA</sequence>
<feature type="transmembrane region" description="Helical" evidence="2">
    <location>
        <begin position="107"/>
        <end position="130"/>
    </location>
</feature>
<keyword evidence="2" id="KW-0472">Membrane</keyword>
<proteinExistence type="predicted"/>
<accession>A0A8E2EKG2</accession>
<dbReference type="AlphaFoldDB" id="A0A8E2EKG2"/>
<evidence type="ECO:0000313" key="4">
    <source>
        <dbReference type="Proteomes" id="UP000250266"/>
    </source>
</evidence>
<feature type="region of interest" description="Disordered" evidence="1">
    <location>
        <begin position="1"/>
        <end position="49"/>
    </location>
</feature>
<dbReference type="OrthoDB" id="3344043at2759"/>
<keyword evidence="4" id="KW-1185">Reference proteome</keyword>
<feature type="compositionally biased region" description="Polar residues" evidence="1">
    <location>
        <begin position="14"/>
        <end position="25"/>
    </location>
</feature>
<dbReference type="EMBL" id="KV744819">
    <property type="protein sequence ID" value="OCK85440.1"/>
    <property type="molecule type" value="Genomic_DNA"/>
</dbReference>
<evidence type="ECO:0000313" key="3">
    <source>
        <dbReference type="EMBL" id="OCK85440.1"/>
    </source>
</evidence>
<protein>
    <submittedName>
        <fullName evidence="3">Uncharacterized protein</fullName>
    </submittedName>
</protein>
<keyword evidence="2" id="KW-0812">Transmembrane</keyword>
<keyword evidence="2" id="KW-1133">Transmembrane helix</keyword>
<evidence type="ECO:0000256" key="1">
    <source>
        <dbReference type="SAM" id="MobiDB-lite"/>
    </source>
</evidence>
<feature type="transmembrane region" description="Helical" evidence="2">
    <location>
        <begin position="60"/>
        <end position="87"/>
    </location>
</feature>
<gene>
    <name evidence="3" type="ORF">K432DRAFT_388667</name>
</gene>
<feature type="transmembrane region" description="Helical" evidence="2">
    <location>
        <begin position="514"/>
        <end position="540"/>
    </location>
</feature>